<reference evidence="1 2" key="1">
    <citation type="submission" date="2014-04" db="EMBL/GenBank/DDBJ databases">
        <authorList>
            <consortium name="DOE Joint Genome Institute"/>
            <person name="Kuo A."/>
            <person name="Kohler A."/>
            <person name="Costa M.D."/>
            <person name="Nagy L.G."/>
            <person name="Floudas D."/>
            <person name="Copeland A."/>
            <person name="Barry K.W."/>
            <person name="Cichocki N."/>
            <person name="Veneault-Fourrey C."/>
            <person name="LaButti K."/>
            <person name="Lindquist E.A."/>
            <person name="Lipzen A."/>
            <person name="Lundell T."/>
            <person name="Morin E."/>
            <person name="Murat C."/>
            <person name="Sun H."/>
            <person name="Tunlid A."/>
            <person name="Henrissat B."/>
            <person name="Grigoriev I.V."/>
            <person name="Hibbett D.S."/>
            <person name="Martin F."/>
            <person name="Nordberg H.P."/>
            <person name="Cantor M.N."/>
            <person name="Hua S.X."/>
        </authorList>
    </citation>
    <scope>NUCLEOTIDE SEQUENCE [LARGE SCALE GENOMIC DNA]</scope>
    <source>
        <strain evidence="1 2">Marx 270</strain>
    </source>
</reference>
<gene>
    <name evidence="1" type="ORF">M404DRAFT_796100</name>
</gene>
<dbReference type="EMBL" id="KN831949">
    <property type="protein sequence ID" value="KIO11682.1"/>
    <property type="molecule type" value="Genomic_DNA"/>
</dbReference>
<evidence type="ECO:0000313" key="2">
    <source>
        <dbReference type="Proteomes" id="UP000054217"/>
    </source>
</evidence>
<name>A0A0C3KPZ2_PISTI</name>
<keyword evidence="2" id="KW-1185">Reference proteome</keyword>
<protein>
    <submittedName>
        <fullName evidence="1">Uncharacterized protein</fullName>
    </submittedName>
</protein>
<reference evidence="2" key="2">
    <citation type="submission" date="2015-01" db="EMBL/GenBank/DDBJ databases">
        <title>Evolutionary Origins and Diversification of the Mycorrhizal Mutualists.</title>
        <authorList>
            <consortium name="DOE Joint Genome Institute"/>
            <consortium name="Mycorrhizal Genomics Consortium"/>
            <person name="Kohler A."/>
            <person name="Kuo A."/>
            <person name="Nagy L.G."/>
            <person name="Floudas D."/>
            <person name="Copeland A."/>
            <person name="Barry K.W."/>
            <person name="Cichocki N."/>
            <person name="Veneault-Fourrey C."/>
            <person name="LaButti K."/>
            <person name="Lindquist E.A."/>
            <person name="Lipzen A."/>
            <person name="Lundell T."/>
            <person name="Morin E."/>
            <person name="Murat C."/>
            <person name="Riley R."/>
            <person name="Ohm R."/>
            <person name="Sun H."/>
            <person name="Tunlid A."/>
            <person name="Henrissat B."/>
            <person name="Grigoriev I.V."/>
            <person name="Hibbett D.S."/>
            <person name="Martin F."/>
        </authorList>
    </citation>
    <scope>NUCLEOTIDE SEQUENCE [LARGE SCALE GENOMIC DNA]</scope>
    <source>
        <strain evidence="2">Marx 270</strain>
    </source>
</reference>
<dbReference type="HOGENOM" id="CLU_3033390_0_0_1"/>
<accession>A0A0C3KPZ2</accession>
<dbReference type="Proteomes" id="UP000054217">
    <property type="component" value="Unassembled WGS sequence"/>
</dbReference>
<dbReference type="InParanoid" id="A0A0C3KPZ2"/>
<organism evidence="1 2">
    <name type="scientific">Pisolithus tinctorius Marx 270</name>
    <dbReference type="NCBI Taxonomy" id="870435"/>
    <lineage>
        <taxon>Eukaryota</taxon>
        <taxon>Fungi</taxon>
        <taxon>Dikarya</taxon>
        <taxon>Basidiomycota</taxon>
        <taxon>Agaricomycotina</taxon>
        <taxon>Agaricomycetes</taxon>
        <taxon>Agaricomycetidae</taxon>
        <taxon>Boletales</taxon>
        <taxon>Sclerodermatineae</taxon>
        <taxon>Pisolithaceae</taxon>
        <taxon>Pisolithus</taxon>
    </lineage>
</organism>
<evidence type="ECO:0000313" key="1">
    <source>
        <dbReference type="EMBL" id="KIO11682.1"/>
    </source>
</evidence>
<sequence>MQVPRTQAPTCLTSFLLSAQNQTDTSRVPCRTNCDRGCCHMVEQAPYDLSTSAKR</sequence>
<proteinExistence type="predicted"/>
<dbReference type="AlphaFoldDB" id="A0A0C3KPZ2"/>